<dbReference type="Proteomes" id="UP001056426">
    <property type="component" value="Chromosome"/>
</dbReference>
<keyword evidence="1" id="KW-0812">Transmembrane</keyword>
<evidence type="ECO:0000313" key="3">
    <source>
        <dbReference type="Proteomes" id="UP001056426"/>
    </source>
</evidence>
<name>A0A9J6ZSD4_9BACT</name>
<protein>
    <submittedName>
        <fullName evidence="2">Uncharacterized protein</fullName>
    </submittedName>
</protein>
<reference evidence="2" key="2">
    <citation type="submission" date="2022-06" db="EMBL/GenBank/DDBJ databases">
        <title>Xiashengella guii gen. nov. sp. nov., a bacterium isolated form anaerobic digestion tank.</title>
        <authorList>
            <person name="Huang H."/>
        </authorList>
    </citation>
    <scope>NUCLEOTIDE SEQUENCE</scope>
    <source>
        <strain evidence="2">Ai-910</strain>
    </source>
</reference>
<keyword evidence="1" id="KW-1133">Transmembrane helix</keyword>
<accession>A0A9J6ZSD4</accession>
<proteinExistence type="predicted"/>
<sequence length="405" mass="45663">MKIAKKLKAQILPTVMVVSTLLLLLTFVLLSLWESDLWLFSRNEYIEKCRSNIESAYVLYEAHPELFNEMDDSLCLNLYDSIASSVIIKKKTWGLYHWINIASDNANIKQHRLYGITPSSVSQYNLYYTNGQSSLTLVENTNLQGSLALPEKGIIYGHSGNQFFSGEPVSPSNIQISEAEIPQPSQNAKKEIQKLRQLKPLEIMSDDSISQSFSEMPPLIYAVNEYVGNTILSGNIILCGDDVIIGSNAVIENIILIANRVIVESGFKGSLQIFAKDSVWIDSKVKLTYPSGVYSQKYIEVRNKCEIEGYIIVDVDNYITNELNYYQSKTSILRGLLYVNGISQIQGIVSGKAFLNRCIYKSTSGYSVDLMSNMSLLQNDWIAYPLWVTDNSHNLQMMQICSENK</sequence>
<feature type="transmembrane region" description="Helical" evidence="1">
    <location>
        <begin position="12"/>
        <end position="33"/>
    </location>
</feature>
<dbReference type="RefSeq" id="WP_250724987.1">
    <property type="nucleotide sequence ID" value="NZ_CP098400.1"/>
</dbReference>
<keyword evidence="3" id="KW-1185">Reference proteome</keyword>
<evidence type="ECO:0000313" key="2">
    <source>
        <dbReference type="EMBL" id="URW80631.1"/>
    </source>
</evidence>
<gene>
    <name evidence="2" type="ORF">M9189_04610</name>
</gene>
<organism evidence="2 3">
    <name type="scientific">Xiashengella succiniciproducens</name>
    <dbReference type="NCBI Taxonomy" id="2949635"/>
    <lineage>
        <taxon>Bacteria</taxon>
        <taxon>Pseudomonadati</taxon>
        <taxon>Bacteroidota</taxon>
        <taxon>Bacteroidia</taxon>
        <taxon>Marinilabiliales</taxon>
        <taxon>Marinilabiliaceae</taxon>
        <taxon>Xiashengella</taxon>
    </lineage>
</organism>
<dbReference type="EMBL" id="CP098400">
    <property type="protein sequence ID" value="URW80631.1"/>
    <property type="molecule type" value="Genomic_DNA"/>
</dbReference>
<evidence type="ECO:0000256" key="1">
    <source>
        <dbReference type="SAM" id="Phobius"/>
    </source>
</evidence>
<dbReference type="KEGG" id="alkq:M9189_04610"/>
<dbReference type="AlphaFoldDB" id="A0A9J6ZSD4"/>
<reference evidence="2" key="1">
    <citation type="submission" date="2022-05" db="EMBL/GenBank/DDBJ databases">
        <authorList>
            <person name="Sun X."/>
        </authorList>
    </citation>
    <scope>NUCLEOTIDE SEQUENCE</scope>
    <source>
        <strain evidence="2">Ai-910</strain>
    </source>
</reference>
<keyword evidence="1" id="KW-0472">Membrane</keyword>